<protein>
    <submittedName>
        <fullName evidence="1">Oxidoreductase FAD-binding domain-containing protein</fullName>
    </submittedName>
</protein>
<dbReference type="OrthoDB" id="436496at2759"/>
<sequence length="116" mass="12908">MAQAEGVLRSGGRLKVLWSVKGEDLKFVEYVLDRIQGLAGVTRLFVTGRLRDSEEGLIGEIKAAGASVERRRIEQGDVKEAASGKRKYFLCTGPAMLKTLNEWLDGEEVAWEDFAY</sequence>
<accession>T0L7C8</accession>
<gene>
    <name evidence="1" type="ORF">CGLO_13329</name>
</gene>
<dbReference type="STRING" id="1237896.T0L7C8"/>
<organism evidence="1 2">
    <name type="scientific">Colletotrichum gloeosporioides (strain Cg-14)</name>
    <name type="common">Anthracnose fungus</name>
    <name type="synonym">Glomerella cingulata</name>
    <dbReference type="NCBI Taxonomy" id="1237896"/>
    <lineage>
        <taxon>Eukaryota</taxon>
        <taxon>Fungi</taxon>
        <taxon>Dikarya</taxon>
        <taxon>Ascomycota</taxon>
        <taxon>Pezizomycotina</taxon>
        <taxon>Sordariomycetes</taxon>
        <taxon>Hypocreomycetidae</taxon>
        <taxon>Glomerellales</taxon>
        <taxon>Glomerellaceae</taxon>
        <taxon>Colletotrichum</taxon>
        <taxon>Colletotrichum gloeosporioides species complex</taxon>
    </lineage>
</organism>
<reference evidence="2" key="1">
    <citation type="journal article" date="2013" name="Mol. Plant Microbe Interact.">
        <title>Global aspects of pacC regulation of pathogenicity genes in Colletotrichum gloeosporioides as revealed by transcriptome analysis.</title>
        <authorList>
            <person name="Alkan N."/>
            <person name="Meng X."/>
            <person name="Friedlander G."/>
            <person name="Reuveni E."/>
            <person name="Sukno S."/>
            <person name="Sherman A."/>
            <person name="Thon M."/>
            <person name="Fluhr R."/>
            <person name="Prusky D."/>
        </authorList>
    </citation>
    <scope>NUCLEOTIDE SEQUENCE [LARGE SCALE GENOMIC DNA]</scope>
    <source>
        <strain evidence="2">Cg-14</strain>
    </source>
</reference>
<evidence type="ECO:0000313" key="2">
    <source>
        <dbReference type="Proteomes" id="UP000015530"/>
    </source>
</evidence>
<dbReference type="EMBL" id="AMYD01002924">
    <property type="protein sequence ID" value="EQB47511.1"/>
    <property type="molecule type" value="Genomic_DNA"/>
</dbReference>
<proteinExistence type="predicted"/>
<dbReference type="Proteomes" id="UP000015530">
    <property type="component" value="Unassembled WGS sequence"/>
</dbReference>
<dbReference type="AlphaFoldDB" id="T0L7C8"/>
<dbReference type="HOGENOM" id="CLU_2096708_0_0_1"/>
<comment type="caution">
    <text evidence="1">The sequence shown here is derived from an EMBL/GenBank/DDBJ whole genome shotgun (WGS) entry which is preliminary data.</text>
</comment>
<dbReference type="eggNOG" id="ENOG502QV2C">
    <property type="taxonomic scope" value="Eukaryota"/>
</dbReference>
<evidence type="ECO:0000313" key="1">
    <source>
        <dbReference type="EMBL" id="EQB47511.1"/>
    </source>
</evidence>
<name>T0L7C8_COLGC</name>